<reference evidence="3" key="3">
    <citation type="submission" date="2023-05" db="EMBL/GenBank/DDBJ databases">
        <authorList>
            <person name="Smith C.H."/>
        </authorList>
    </citation>
    <scope>NUCLEOTIDE SEQUENCE</scope>
    <source>
        <strain evidence="3">CHS0354</strain>
        <tissue evidence="3">Mantle</tissue>
    </source>
</reference>
<comment type="similarity">
    <text evidence="1">Belongs to the GADD45 family.</text>
</comment>
<gene>
    <name evidence="3" type="ORF">CHS0354_010749</name>
</gene>
<dbReference type="AlphaFoldDB" id="A0AAE0T9Y9"/>
<dbReference type="Pfam" id="PF01248">
    <property type="entry name" value="Ribosomal_L7Ae"/>
    <property type="match status" value="1"/>
</dbReference>
<dbReference type="Proteomes" id="UP001195483">
    <property type="component" value="Unassembled WGS sequence"/>
</dbReference>
<dbReference type="SUPFAM" id="SSF55315">
    <property type="entry name" value="L30e-like"/>
    <property type="match status" value="1"/>
</dbReference>
<dbReference type="Gene3D" id="3.30.1330.30">
    <property type="match status" value="1"/>
</dbReference>
<dbReference type="EMBL" id="JAEAOA010000675">
    <property type="protein sequence ID" value="KAK3606123.1"/>
    <property type="molecule type" value="Genomic_DNA"/>
</dbReference>
<comment type="caution">
    <text evidence="3">The sequence shown here is derived from an EMBL/GenBank/DDBJ whole genome shotgun (WGS) entry which is preliminary data.</text>
</comment>
<protein>
    <recommendedName>
        <fullName evidence="2">Ribosomal protein eL8/eL30/eS12/Gadd45 domain-containing protein</fullName>
    </recommendedName>
</protein>
<reference evidence="3" key="1">
    <citation type="journal article" date="2021" name="Genome Biol. Evol.">
        <title>A High-Quality Reference Genome for a Parasitic Bivalve with Doubly Uniparental Inheritance (Bivalvia: Unionida).</title>
        <authorList>
            <person name="Smith C.H."/>
        </authorList>
    </citation>
    <scope>NUCLEOTIDE SEQUENCE</scope>
    <source>
        <strain evidence="3">CHS0354</strain>
    </source>
</reference>
<proteinExistence type="inferred from homology"/>
<dbReference type="InterPro" id="IPR029064">
    <property type="entry name" value="Ribosomal_eL30-like_sf"/>
</dbReference>
<sequence>MTLPEVGENMAKENKNIVDVGQSLKKVLLQAVAEHRITLGVFECAQILEVCPEEVMVCVLPYVPSNDVAVSIQHKLIEAHCWENGINVFRVDSSEKLATLLTSGDVKGDVDRTCDMSCIAVKFPLEELSPDDHMITRFSCVPGETLHDVIELPV</sequence>
<evidence type="ECO:0000259" key="2">
    <source>
        <dbReference type="Pfam" id="PF01248"/>
    </source>
</evidence>
<dbReference type="GO" id="GO:0005737">
    <property type="term" value="C:cytoplasm"/>
    <property type="evidence" value="ECO:0007669"/>
    <property type="project" value="TreeGrafter"/>
</dbReference>
<dbReference type="InterPro" id="IPR004038">
    <property type="entry name" value="Ribosomal_eL8/eL30/eS12/Gad45"/>
</dbReference>
<evidence type="ECO:0000313" key="4">
    <source>
        <dbReference type="Proteomes" id="UP001195483"/>
    </source>
</evidence>
<accession>A0AAE0T9Y9</accession>
<feature type="domain" description="Ribosomal protein eL8/eL30/eS12/Gadd45" evidence="2">
    <location>
        <begin position="23"/>
        <end position="101"/>
    </location>
</feature>
<organism evidence="3 4">
    <name type="scientific">Potamilus streckersoni</name>
    <dbReference type="NCBI Taxonomy" id="2493646"/>
    <lineage>
        <taxon>Eukaryota</taxon>
        <taxon>Metazoa</taxon>
        <taxon>Spiralia</taxon>
        <taxon>Lophotrochozoa</taxon>
        <taxon>Mollusca</taxon>
        <taxon>Bivalvia</taxon>
        <taxon>Autobranchia</taxon>
        <taxon>Heteroconchia</taxon>
        <taxon>Palaeoheterodonta</taxon>
        <taxon>Unionida</taxon>
        <taxon>Unionoidea</taxon>
        <taxon>Unionidae</taxon>
        <taxon>Ambleminae</taxon>
        <taxon>Lampsilini</taxon>
        <taxon>Potamilus</taxon>
    </lineage>
</organism>
<evidence type="ECO:0000256" key="1">
    <source>
        <dbReference type="ARBA" id="ARBA00007361"/>
    </source>
</evidence>
<name>A0AAE0T9Y9_9BIVA</name>
<reference evidence="3" key="2">
    <citation type="journal article" date="2021" name="Genome Biol. Evol.">
        <title>Developing a high-quality reference genome for a parasitic bivalve with doubly uniparental inheritance (Bivalvia: Unionida).</title>
        <authorList>
            <person name="Smith C.H."/>
        </authorList>
    </citation>
    <scope>NUCLEOTIDE SEQUENCE</scope>
    <source>
        <strain evidence="3">CHS0354</strain>
        <tissue evidence="3">Mantle</tissue>
    </source>
</reference>
<dbReference type="InterPro" id="IPR024824">
    <property type="entry name" value="GADD45"/>
</dbReference>
<dbReference type="GO" id="GO:0005634">
    <property type="term" value="C:nucleus"/>
    <property type="evidence" value="ECO:0007669"/>
    <property type="project" value="InterPro"/>
</dbReference>
<dbReference type="PANTHER" id="PTHR10411:SF8">
    <property type="entry name" value="FI09246P"/>
    <property type="match status" value="1"/>
</dbReference>
<dbReference type="GO" id="GO:0051726">
    <property type="term" value="P:regulation of cell cycle"/>
    <property type="evidence" value="ECO:0007669"/>
    <property type="project" value="InterPro"/>
</dbReference>
<dbReference type="PANTHER" id="PTHR10411">
    <property type="entry name" value="GROWTH ARREST AND DNA DAMAGE-INDUCIBLE PROTEIN GADD45"/>
    <property type="match status" value="1"/>
</dbReference>
<evidence type="ECO:0000313" key="3">
    <source>
        <dbReference type="EMBL" id="KAK3606123.1"/>
    </source>
</evidence>
<keyword evidence="4" id="KW-1185">Reference proteome</keyword>